<evidence type="ECO:0000256" key="1">
    <source>
        <dbReference type="SAM" id="MobiDB-lite"/>
    </source>
</evidence>
<evidence type="ECO:0000313" key="3">
    <source>
        <dbReference type="EMBL" id="CDH48739.1"/>
    </source>
</evidence>
<dbReference type="VEuPathDB" id="FungiDB:LCOR_00510.1"/>
<accession>A0A068RFI8</accession>
<sequence length="230" mass="25391">MANDKQHGFISRTVGLSLGFLGIVGLVLSLVSLLPVNFYNIYVAVTALTQVLRHENDWWALSSEGTLYAVFLTGAILSSLITIAMVLVTACRQRPHDAQMAAASAAVEQDIEGKRRSSVWLSRMGCLIFVGQISWALFGTHLLFFLGDTSLPATIHKSTMLSVLILWLNYLILTVFAFILFCASFFIILGARRGNSRRPSTTRPPSVVGEEMQYHREETTPLLSNNNPSL</sequence>
<feature type="transmembrane region" description="Helical" evidence="2">
    <location>
        <begin position="167"/>
        <end position="189"/>
    </location>
</feature>
<feature type="region of interest" description="Disordered" evidence="1">
    <location>
        <begin position="195"/>
        <end position="230"/>
    </location>
</feature>
<feature type="transmembrane region" description="Helical" evidence="2">
    <location>
        <begin position="20"/>
        <end position="45"/>
    </location>
</feature>
<evidence type="ECO:0008006" key="5">
    <source>
        <dbReference type="Google" id="ProtNLM"/>
    </source>
</evidence>
<dbReference type="AlphaFoldDB" id="A0A068RFI8"/>
<name>A0A068RFI8_9FUNG</name>
<feature type="compositionally biased region" description="Polar residues" evidence="1">
    <location>
        <begin position="221"/>
        <end position="230"/>
    </location>
</feature>
<reference evidence="3" key="1">
    <citation type="submission" date="2013-08" db="EMBL/GenBank/DDBJ databases">
        <title>Gene expansion shapes genome architecture in the human pathogen Lichtheimia corymbifera: an evolutionary genomics analysis in the ancient terrestrial Mucorales (Mucoromycotina).</title>
        <authorList>
            <person name="Schwartze V.U."/>
            <person name="Winter S."/>
            <person name="Shelest E."/>
            <person name="Marcet-Houben M."/>
            <person name="Horn F."/>
            <person name="Wehner S."/>
            <person name="Hoffmann K."/>
            <person name="Riege K."/>
            <person name="Sammeth M."/>
            <person name="Nowrousian M."/>
            <person name="Valiante V."/>
            <person name="Linde J."/>
            <person name="Jacobsen I.D."/>
            <person name="Marz M."/>
            <person name="Brakhage A.A."/>
            <person name="Gabaldon T."/>
            <person name="Bocker S."/>
            <person name="Voigt K."/>
        </authorList>
    </citation>
    <scope>NUCLEOTIDE SEQUENCE [LARGE SCALE GENOMIC DNA]</scope>
    <source>
        <strain evidence="3">FSU 9682</strain>
    </source>
</reference>
<gene>
    <name evidence="3" type="ORF">LCOR_00510.1</name>
</gene>
<keyword evidence="4" id="KW-1185">Reference proteome</keyword>
<keyword evidence="2" id="KW-1133">Transmembrane helix</keyword>
<feature type="transmembrane region" description="Helical" evidence="2">
    <location>
        <begin position="65"/>
        <end position="90"/>
    </location>
</feature>
<organism evidence="3 4">
    <name type="scientific">Lichtheimia corymbifera JMRC:FSU:9682</name>
    <dbReference type="NCBI Taxonomy" id="1263082"/>
    <lineage>
        <taxon>Eukaryota</taxon>
        <taxon>Fungi</taxon>
        <taxon>Fungi incertae sedis</taxon>
        <taxon>Mucoromycota</taxon>
        <taxon>Mucoromycotina</taxon>
        <taxon>Mucoromycetes</taxon>
        <taxon>Mucorales</taxon>
        <taxon>Lichtheimiaceae</taxon>
        <taxon>Lichtheimia</taxon>
    </lineage>
</organism>
<evidence type="ECO:0000313" key="4">
    <source>
        <dbReference type="Proteomes" id="UP000027586"/>
    </source>
</evidence>
<protein>
    <recommendedName>
        <fullName evidence="5">Transmembrane protein</fullName>
    </recommendedName>
</protein>
<dbReference type="Proteomes" id="UP000027586">
    <property type="component" value="Unassembled WGS sequence"/>
</dbReference>
<keyword evidence="2" id="KW-0812">Transmembrane</keyword>
<dbReference type="EMBL" id="CBTN010000002">
    <property type="protein sequence ID" value="CDH48739.1"/>
    <property type="molecule type" value="Genomic_DNA"/>
</dbReference>
<dbReference type="OrthoDB" id="2279810at2759"/>
<evidence type="ECO:0000256" key="2">
    <source>
        <dbReference type="SAM" id="Phobius"/>
    </source>
</evidence>
<comment type="caution">
    <text evidence="3">The sequence shown here is derived from an EMBL/GenBank/DDBJ whole genome shotgun (WGS) entry which is preliminary data.</text>
</comment>
<proteinExistence type="predicted"/>
<feature type="transmembrane region" description="Helical" evidence="2">
    <location>
        <begin position="124"/>
        <end position="147"/>
    </location>
</feature>
<keyword evidence="2" id="KW-0472">Membrane</keyword>